<dbReference type="AlphaFoldDB" id="A0A9N8ZA79"/>
<keyword evidence="4" id="KW-0812">Transmembrane</keyword>
<feature type="region of interest" description="Disordered" evidence="3">
    <location>
        <begin position="846"/>
        <end position="868"/>
    </location>
</feature>
<dbReference type="SUPFAM" id="SSF57184">
    <property type="entry name" value="Growth factor receptor domain"/>
    <property type="match status" value="3"/>
</dbReference>
<keyword evidence="7" id="KW-1185">Reference proteome</keyword>
<dbReference type="PROSITE" id="PS50026">
    <property type="entry name" value="EGF_3"/>
    <property type="match status" value="1"/>
</dbReference>
<dbReference type="EMBL" id="CAJVPL010000334">
    <property type="protein sequence ID" value="CAG8484630.1"/>
    <property type="molecule type" value="Genomic_DNA"/>
</dbReference>
<dbReference type="OrthoDB" id="2412841at2759"/>
<comment type="caution">
    <text evidence="2">Lacks conserved residue(s) required for the propagation of feature annotation.</text>
</comment>
<name>A0A9N8ZA79_9GLOM</name>
<feature type="region of interest" description="Disordered" evidence="3">
    <location>
        <begin position="895"/>
        <end position="928"/>
    </location>
</feature>
<feature type="compositionally biased region" description="Basic and acidic residues" evidence="3">
    <location>
        <begin position="846"/>
        <end position="863"/>
    </location>
</feature>
<dbReference type="Gene3D" id="2.10.220.10">
    <property type="entry name" value="Hormone Receptor, Insulin-like Growth Factor Receptor 1, Chain A, domain 2"/>
    <property type="match status" value="3"/>
</dbReference>
<dbReference type="PANTHER" id="PTHR45756">
    <property type="entry name" value="PALMITOYLTRANSFERASE"/>
    <property type="match status" value="1"/>
</dbReference>
<keyword evidence="2" id="KW-1015">Disulfide bond</keyword>
<evidence type="ECO:0000256" key="1">
    <source>
        <dbReference type="ARBA" id="ARBA00022536"/>
    </source>
</evidence>
<dbReference type="Gene3D" id="2.170.300.10">
    <property type="entry name" value="Tie2 ligand-binding domain superfamily"/>
    <property type="match status" value="1"/>
</dbReference>
<dbReference type="InterPro" id="IPR009030">
    <property type="entry name" value="Growth_fac_rcpt_cys_sf"/>
</dbReference>
<dbReference type="InterPro" id="IPR000742">
    <property type="entry name" value="EGF"/>
</dbReference>
<dbReference type="InterPro" id="IPR002049">
    <property type="entry name" value="LE_dom"/>
</dbReference>
<dbReference type="SUPFAM" id="SSF50370">
    <property type="entry name" value="Ricin B-like lectins"/>
    <property type="match status" value="1"/>
</dbReference>
<dbReference type="SMART" id="SM00180">
    <property type="entry name" value="EGF_Lam"/>
    <property type="match status" value="2"/>
</dbReference>
<sequence>MQRTQTTSKNSGCFTVSVITCPVDRFSSIPSSLLWNIVPVDPSIPFSTTTTNSTDVYIESSDNKLCLSADKSNVEVCPCDSGQKWKVSGDNWMSGSNCLGIIGNDVGLSSCQTNSSPFQWKAFHDTPGAINLYTETLFTQKPTRLSLNTYTSKNLPSSIFSSPFSIEIPPGFQFVVSRGINITKTYDSDMAQLDPIDGLTSTIEVKLKSGLVIYEQPAYFGVSKFIENGNSSNTTTSMLIGSVMVPDGFRAILWQSSNFSGDNLGIYEPIANFTGIAAATSQTSAGSVDVSTATCSPECSSGGFCSSKNQCTCNPGFTDQLCDKCLPGFFGSNCQPCPSSCNNKTHFTCDDGLSGTGKCKSDQCALGFAGAKCDTCAPGFYGPTCKPCNCGNGKCDSQGRCTCNAGWTNDPNSSNSTKCSISKQGYYQFGSDILACSPGCVKCEANGKCNQCSSPKLKVSPDDNTKCVPNSPRSCSDGQYDNGSECKPCDSSCQTCYDFGLGNCLRCQFPKFYMEGGCVPVQTNNADGKCITQDNSKGYIADTQRGVCQACPSNCADCSIPNFTNASPLTSMTCSECMPGYILDSGKCSKTCPSGTYIDNSDNTCKNPNQYALNGTCSSQKCPPSYVAINTTCTQCHPDCAECNGPALDQCTKCPSNRPILVDNQCVEVCPKGTYADKSGKCQQCNNKCSSCVGPSSDQCLGCTDQSTVLVGGSCSGTCPSGSILLKAERLCQNIDSENVVTPTDKGNTLIAKKSLPWWIILMIVITALLLLIGCVFLLRYCAMKRRKEKTEKFKEQVDENAVTSQMIDLYTQEELNGQVKISQPDKSYISNFKKNVKPHEVLNLRESKPPPAYRPEDEERYKNQGLLQKRPSFKTKLDWKKSKKDDWEGFEVVALNEGEGSSGSKKEKQRNSGGSQMSNLNWGTNWI</sequence>
<evidence type="ECO:0000259" key="5">
    <source>
        <dbReference type="PROSITE" id="PS50026"/>
    </source>
</evidence>
<dbReference type="PANTHER" id="PTHR45756:SF1">
    <property type="entry name" value="PROTEIN KINASE DOMAIN CONTAINING PROTEIN"/>
    <property type="match status" value="1"/>
</dbReference>
<feature type="compositionally biased region" description="Polar residues" evidence="3">
    <location>
        <begin position="912"/>
        <end position="928"/>
    </location>
</feature>
<protein>
    <submittedName>
        <fullName evidence="6">11958_t:CDS:1</fullName>
    </submittedName>
</protein>
<feature type="disulfide bond" evidence="2">
    <location>
        <begin position="313"/>
        <end position="322"/>
    </location>
</feature>
<gene>
    <name evidence="6" type="ORF">AGERDE_LOCUS3416</name>
</gene>
<evidence type="ECO:0000256" key="2">
    <source>
        <dbReference type="PROSITE-ProRule" id="PRU00076"/>
    </source>
</evidence>
<evidence type="ECO:0000256" key="3">
    <source>
        <dbReference type="SAM" id="MobiDB-lite"/>
    </source>
</evidence>
<evidence type="ECO:0000313" key="6">
    <source>
        <dbReference type="EMBL" id="CAG8484630.1"/>
    </source>
</evidence>
<dbReference type="InterPro" id="IPR006212">
    <property type="entry name" value="Furin_repeat"/>
</dbReference>
<dbReference type="InterPro" id="IPR011024">
    <property type="entry name" value="G_crystallin-like"/>
</dbReference>
<accession>A0A9N8ZA79</accession>
<feature type="domain" description="EGF-like" evidence="5">
    <location>
        <begin position="291"/>
        <end position="323"/>
    </location>
</feature>
<comment type="caution">
    <text evidence="6">The sequence shown here is derived from an EMBL/GenBank/DDBJ whole genome shotgun (WGS) entry which is preliminary data.</text>
</comment>
<keyword evidence="4" id="KW-1133">Transmembrane helix</keyword>
<dbReference type="CDD" id="cd00064">
    <property type="entry name" value="FU"/>
    <property type="match status" value="2"/>
</dbReference>
<evidence type="ECO:0000313" key="7">
    <source>
        <dbReference type="Proteomes" id="UP000789831"/>
    </source>
</evidence>
<dbReference type="Proteomes" id="UP000789831">
    <property type="component" value="Unassembled WGS sequence"/>
</dbReference>
<evidence type="ECO:0000256" key="4">
    <source>
        <dbReference type="SAM" id="Phobius"/>
    </source>
</evidence>
<organism evidence="6 7">
    <name type="scientific">Ambispora gerdemannii</name>
    <dbReference type="NCBI Taxonomy" id="144530"/>
    <lineage>
        <taxon>Eukaryota</taxon>
        <taxon>Fungi</taxon>
        <taxon>Fungi incertae sedis</taxon>
        <taxon>Mucoromycota</taxon>
        <taxon>Glomeromycotina</taxon>
        <taxon>Glomeromycetes</taxon>
        <taxon>Archaeosporales</taxon>
        <taxon>Ambisporaceae</taxon>
        <taxon>Ambispora</taxon>
    </lineage>
</organism>
<proteinExistence type="predicted"/>
<dbReference type="SUPFAM" id="SSF49695">
    <property type="entry name" value="gamma-Crystallin-like"/>
    <property type="match status" value="1"/>
</dbReference>
<dbReference type="SMART" id="SM00181">
    <property type="entry name" value="EGF"/>
    <property type="match status" value="5"/>
</dbReference>
<dbReference type="CDD" id="cd00055">
    <property type="entry name" value="EGF_Lam"/>
    <property type="match status" value="2"/>
</dbReference>
<feature type="disulfide bond" evidence="2">
    <location>
        <begin position="295"/>
        <end position="305"/>
    </location>
</feature>
<keyword evidence="4" id="KW-0472">Membrane</keyword>
<feature type="transmembrane region" description="Helical" evidence="4">
    <location>
        <begin position="756"/>
        <end position="779"/>
    </location>
</feature>
<dbReference type="InterPro" id="IPR053215">
    <property type="entry name" value="TKL_Ser/Thr_kinase"/>
</dbReference>
<keyword evidence="1 2" id="KW-0245">EGF-like domain</keyword>
<dbReference type="SMART" id="SM00261">
    <property type="entry name" value="FU"/>
    <property type="match status" value="6"/>
</dbReference>
<reference evidence="6" key="1">
    <citation type="submission" date="2021-06" db="EMBL/GenBank/DDBJ databases">
        <authorList>
            <person name="Kallberg Y."/>
            <person name="Tangrot J."/>
            <person name="Rosling A."/>
        </authorList>
    </citation>
    <scope>NUCLEOTIDE SEQUENCE</scope>
    <source>
        <strain evidence="6">MT106</strain>
    </source>
</reference>
<dbReference type="InterPro" id="IPR035992">
    <property type="entry name" value="Ricin_B-like_lectins"/>
</dbReference>